<dbReference type="EMBL" id="CP000230">
    <property type="protein sequence ID" value="ABC22704.1"/>
    <property type="molecule type" value="Genomic_DNA"/>
</dbReference>
<dbReference type="eggNOG" id="COG4603">
    <property type="taxonomic scope" value="Bacteria"/>
</dbReference>
<dbReference type="STRING" id="269796.Rru_A1904"/>
<dbReference type="PhylomeDB" id="Q2RT41"/>
<feature type="transmembrane region" description="Helical" evidence="6">
    <location>
        <begin position="97"/>
        <end position="114"/>
    </location>
</feature>
<dbReference type="Proteomes" id="UP000001929">
    <property type="component" value="Chromosome"/>
</dbReference>
<gene>
    <name evidence="7" type="ordered locus">Rru_A1904</name>
</gene>
<proteinExistence type="predicted"/>
<keyword evidence="2" id="KW-1003">Cell membrane</keyword>
<evidence type="ECO:0000256" key="2">
    <source>
        <dbReference type="ARBA" id="ARBA00022475"/>
    </source>
</evidence>
<protein>
    <submittedName>
        <fullName evidence="7">Inner-membrane translocator</fullName>
    </submittedName>
</protein>
<evidence type="ECO:0000256" key="1">
    <source>
        <dbReference type="ARBA" id="ARBA00004651"/>
    </source>
</evidence>
<evidence type="ECO:0000313" key="8">
    <source>
        <dbReference type="Proteomes" id="UP000001929"/>
    </source>
</evidence>
<keyword evidence="8" id="KW-1185">Reference proteome</keyword>
<dbReference type="RefSeq" id="WP_011389657.1">
    <property type="nucleotide sequence ID" value="NC_007643.1"/>
</dbReference>
<dbReference type="PATRIC" id="fig|269796.9.peg.1985"/>
<feature type="transmembrane region" description="Helical" evidence="6">
    <location>
        <begin position="280"/>
        <end position="296"/>
    </location>
</feature>
<dbReference type="GO" id="GO:0022857">
    <property type="term" value="F:transmembrane transporter activity"/>
    <property type="evidence" value="ECO:0007669"/>
    <property type="project" value="InterPro"/>
</dbReference>
<dbReference type="PANTHER" id="PTHR47089:SF1">
    <property type="entry name" value="GUANOSINE ABC TRANSPORTER PERMEASE PROTEIN NUPP"/>
    <property type="match status" value="1"/>
</dbReference>
<comment type="subcellular location">
    <subcellularLocation>
        <location evidence="1">Cell membrane</location>
        <topology evidence="1">Multi-pass membrane protein</topology>
    </subcellularLocation>
</comment>
<keyword evidence="4 6" id="KW-1133">Transmembrane helix</keyword>
<dbReference type="PANTHER" id="PTHR47089">
    <property type="entry name" value="ABC TRANSPORTER, PERMEASE PROTEIN"/>
    <property type="match status" value="1"/>
</dbReference>
<evidence type="ECO:0000256" key="5">
    <source>
        <dbReference type="ARBA" id="ARBA00023136"/>
    </source>
</evidence>
<keyword evidence="3 6" id="KW-0812">Transmembrane</keyword>
<feature type="transmembrane region" description="Helical" evidence="6">
    <location>
        <begin position="152"/>
        <end position="170"/>
    </location>
</feature>
<feature type="transmembrane region" description="Helical" evidence="6">
    <location>
        <begin position="120"/>
        <end position="143"/>
    </location>
</feature>
<dbReference type="InterPro" id="IPR001851">
    <property type="entry name" value="ABC_transp_permease"/>
</dbReference>
<feature type="transmembrane region" description="Helical" evidence="6">
    <location>
        <begin position="250"/>
        <end position="268"/>
    </location>
</feature>
<dbReference type="AlphaFoldDB" id="Q2RT41"/>
<evidence type="ECO:0000256" key="6">
    <source>
        <dbReference type="SAM" id="Phobius"/>
    </source>
</evidence>
<feature type="transmembrane region" description="Helical" evidence="6">
    <location>
        <begin position="203"/>
        <end position="221"/>
    </location>
</feature>
<sequence length="364" mass="37845">MSRSSRFITLEARPEPSALWVWAAPLLAVGLTLIAGGLLFAALGKDPVAALAGFFLKPLSSLYGLGELGVKAAPLALIAAGLAVGFRGGVWNIGAEGQLTMGAVVGGGVGLAFLESTGPLVLPAMMLCGALGGMAWAAIPALLRTRFNANEILTSLMLTYVAQLLLSWLVHGPWRSPSGFNFPETEMFGPAATLPVLIEGTRLHLGVVLALVVVGAIWVLLGRSFIGFQIKVMGLAPRAGAYAGFSQRRVIWMAMLLSGGAAGLAGLFEVAGPIGQLQPAISPGYGFTAIIVAFLGRLHPLGIVFAACFMALTYLGGETVQMDMGLPLAVTGVFQGMILFFLLAADVLIRYRIRLGRAASAKAL</sequence>
<reference evidence="7 8" key="1">
    <citation type="journal article" date="2011" name="Stand. Genomic Sci.">
        <title>Complete genome sequence of Rhodospirillum rubrum type strain (S1).</title>
        <authorList>
            <person name="Munk A.C."/>
            <person name="Copeland A."/>
            <person name="Lucas S."/>
            <person name="Lapidus A."/>
            <person name="Del Rio T.G."/>
            <person name="Barry K."/>
            <person name="Detter J.C."/>
            <person name="Hammon N."/>
            <person name="Israni S."/>
            <person name="Pitluck S."/>
            <person name="Brettin T."/>
            <person name="Bruce D."/>
            <person name="Han C."/>
            <person name="Tapia R."/>
            <person name="Gilna P."/>
            <person name="Schmutz J."/>
            <person name="Larimer F."/>
            <person name="Land M."/>
            <person name="Kyrpides N.C."/>
            <person name="Mavromatis K."/>
            <person name="Richardson P."/>
            <person name="Rohde M."/>
            <person name="Goker M."/>
            <person name="Klenk H.P."/>
            <person name="Zhang Y."/>
            <person name="Roberts G.P."/>
            <person name="Reslewic S."/>
            <person name="Schwartz D.C."/>
        </authorList>
    </citation>
    <scope>NUCLEOTIDE SEQUENCE [LARGE SCALE GENOMIC DNA]</scope>
    <source>
        <strain evidence="8">ATCC 11170 / ATH 1.1.1 / DSM 467 / LMG 4362 / NCIMB 8255 / S1</strain>
    </source>
</reference>
<dbReference type="CDD" id="cd06580">
    <property type="entry name" value="TM_PBP1_transp_TpRbsC_like"/>
    <property type="match status" value="1"/>
</dbReference>
<dbReference type="HOGENOM" id="CLU_040769_0_0_5"/>
<evidence type="ECO:0000313" key="7">
    <source>
        <dbReference type="EMBL" id="ABC22704.1"/>
    </source>
</evidence>
<dbReference type="GO" id="GO:0005886">
    <property type="term" value="C:plasma membrane"/>
    <property type="evidence" value="ECO:0007669"/>
    <property type="project" value="UniProtKB-SubCell"/>
</dbReference>
<feature type="transmembrane region" description="Helical" evidence="6">
    <location>
        <begin position="20"/>
        <end position="41"/>
    </location>
</feature>
<name>Q2RT41_RHORT</name>
<accession>Q2RT41</accession>
<dbReference type="EnsemblBacteria" id="ABC22704">
    <property type="protein sequence ID" value="ABC22704"/>
    <property type="gene ID" value="Rru_A1904"/>
</dbReference>
<keyword evidence="5 6" id="KW-0472">Membrane</keyword>
<dbReference type="Pfam" id="PF02653">
    <property type="entry name" value="BPD_transp_2"/>
    <property type="match status" value="1"/>
</dbReference>
<evidence type="ECO:0000256" key="4">
    <source>
        <dbReference type="ARBA" id="ARBA00022989"/>
    </source>
</evidence>
<feature type="transmembrane region" description="Helical" evidence="6">
    <location>
        <begin position="72"/>
        <end position="90"/>
    </location>
</feature>
<evidence type="ECO:0000256" key="3">
    <source>
        <dbReference type="ARBA" id="ARBA00022692"/>
    </source>
</evidence>
<feature type="transmembrane region" description="Helical" evidence="6">
    <location>
        <begin position="329"/>
        <end position="349"/>
    </location>
</feature>
<dbReference type="KEGG" id="rru:Rru_A1904"/>
<organism evidence="7 8">
    <name type="scientific">Rhodospirillum rubrum (strain ATCC 11170 / ATH 1.1.1 / DSM 467 / LMG 4362 / NCIMB 8255 / S1)</name>
    <dbReference type="NCBI Taxonomy" id="269796"/>
    <lineage>
        <taxon>Bacteria</taxon>
        <taxon>Pseudomonadati</taxon>
        <taxon>Pseudomonadota</taxon>
        <taxon>Alphaproteobacteria</taxon>
        <taxon>Rhodospirillales</taxon>
        <taxon>Rhodospirillaceae</taxon>
        <taxon>Rhodospirillum</taxon>
    </lineage>
</organism>
<feature type="transmembrane region" description="Helical" evidence="6">
    <location>
        <begin position="301"/>
        <end position="317"/>
    </location>
</feature>